<dbReference type="PANTHER" id="PTHR11079:SF162">
    <property type="entry name" value="RIBOFLAVIN BIOSYNTHESIS PROTEIN PYRD, CHLOROPLASTIC"/>
    <property type="match status" value="1"/>
</dbReference>
<reference evidence="4" key="1">
    <citation type="journal article" date="2014" name="Front. Microbiol.">
        <title>High frequency of phylogenetically diverse reductive dehalogenase-homologous genes in deep subseafloor sedimentary metagenomes.</title>
        <authorList>
            <person name="Kawai M."/>
            <person name="Futagami T."/>
            <person name="Toyoda A."/>
            <person name="Takaki Y."/>
            <person name="Nishi S."/>
            <person name="Hori S."/>
            <person name="Arai W."/>
            <person name="Tsubouchi T."/>
            <person name="Morono Y."/>
            <person name="Uchiyama I."/>
            <person name="Ito T."/>
            <person name="Fujiyama A."/>
            <person name="Inagaki F."/>
            <person name="Takami H."/>
        </authorList>
    </citation>
    <scope>NUCLEOTIDE SEQUENCE</scope>
    <source>
        <strain evidence="4">Expedition CK06-06</strain>
    </source>
</reference>
<name>X0Y6J5_9ZZZZ</name>
<dbReference type="InterPro" id="IPR002125">
    <property type="entry name" value="CMP_dCMP_dom"/>
</dbReference>
<evidence type="ECO:0000259" key="3">
    <source>
        <dbReference type="PROSITE" id="PS51747"/>
    </source>
</evidence>
<organism evidence="4">
    <name type="scientific">marine sediment metagenome</name>
    <dbReference type="NCBI Taxonomy" id="412755"/>
    <lineage>
        <taxon>unclassified sequences</taxon>
        <taxon>metagenomes</taxon>
        <taxon>ecological metagenomes</taxon>
    </lineage>
</organism>
<dbReference type="AlphaFoldDB" id="X0Y6J5"/>
<dbReference type="CDD" id="cd01284">
    <property type="entry name" value="Riboflavin_deaminase-reductase"/>
    <property type="match status" value="1"/>
</dbReference>
<keyword evidence="2" id="KW-0862">Zinc</keyword>
<evidence type="ECO:0000313" key="4">
    <source>
        <dbReference type="EMBL" id="GAG44348.1"/>
    </source>
</evidence>
<dbReference type="InterPro" id="IPR016193">
    <property type="entry name" value="Cytidine_deaminase-like"/>
</dbReference>
<dbReference type="Gene3D" id="3.40.140.10">
    <property type="entry name" value="Cytidine Deaminase, domain 2"/>
    <property type="match status" value="1"/>
</dbReference>
<dbReference type="InterPro" id="IPR016192">
    <property type="entry name" value="APOBEC/CMP_deaminase_Zn-bd"/>
</dbReference>
<dbReference type="EMBL" id="BARS01056634">
    <property type="protein sequence ID" value="GAG44348.1"/>
    <property type="molecule type" value="Genomic_DNA"/>
</dbReference>
<evidence type="ECO:0000256" key="2">
    <source>
        <dbReference type="ARBA" id="ARBA00022833"/>
    </source>
</evidence>
<protein>
    <recommendedName>
        <fullName evidence="3">CMP/dCMP-type deaminase domain-containing protein</fullName>
    </recommendedName>
</protein>
<dbReference type="GO" id="GO:0008270">
    <property type="term" value="F:zinc ion binding"/>
    <property type="evidence" value="ECO:0007669"/>
    <property type="project" value="InterPro"/>
</dbReference>
<feature type="domain" description="CMP/dCMP-type deaminase" evidence="3">
    <location>
        <begin position="1"/>
        <end position="111"/>
    </location>
</feature>
<sequence>MTYMERALALAAQALGRVSPNPAVGAVLVRDGQVVGEGFTRPPGGPHAEVVALAQAGEAARGSTLYVSLEPCCHRGRTPPCTEAIIAAGVAEVQMAILDPDPNVSGRGRKELE</sequence>
<proteinExistence type="predicted"/>
<dbReference type="GO" id="GO:0008835">
    <property type="term" value="F:diaminohydroxyphosphoribosylaminopyrimidine deaminase activity"/>
    <property type="evidence" value="ECO:0007669"/>
    <property type="project" value="TreeGrafter"/>
</dbReference>
<accession>X0Y6J5</accession>
<gene>
    <name evidence="4" type="ORF">S01H1_83336</name>
</gene>
<dbReference type="PANTHER" id="PTHR11079">
    <property type="entry name" value="CYTOSINE DEAMINASE FAMILY MEMBER"/>
    <property type="match status" value="1"/>
</dbReference>
<dbReference type="Pfam" id="PF00383">
    <property type="entry name" value="dCMP_cyt_deam_1"/>
    <property type="match status" value="1"/>
</dbReference>
<keyword evidence="1" id="KW-0479">Metal-binding</keyword>
<dbReference type="SUPFAM" id="SSF53927">
    <property type="entry name" value="Cytidine deaminase-like"/>
    <property type="match status" value="1"/>
</dbReference>
<comment type="caution">
    <text evidence="4">The sequence shown here is derived from an EMBL/GenBank/DDBJ whole genome shotgun (WGS) entry which is preliminary data.</text>
</comment>
<feature type="non-terminal residue" evidence="4">
    <location>
        <position position="113"/>
    </location>
</feature>
<evidence type="ECO:0000256" key="1">
    <source>
        <dbReference type="ARBA" id="ARBA00022723"/>
    </source>
</evidence>
<dbReference type="PROSITE" id="PS00903">
    <property type="entry name" value="CYT_DCMP_DEAMINASES_1"/>
    <property type="match status" value="1"/>
</dbReference>
<dbReference type="PROSITE" id="PS51747">
    <property type="entry name" value="CYT_DCMP_DEAMINASES_2"/>
    <property type="match status" value="1"/>
</dbReference>